<reference evidence="2" key="1">
    <citation type="submission" date="2018-05" db="EMBL/GenBank/DDBJ databases">
        <authorList>
            <person name="Lanie J.A."/>
            <person name="Ng W.-L."/>
            <person name="Kazmierczak K.M."/>
            <person name="Andrzejewski T.M."/>
            <person name="Davidsen T.M."/>
            <person name="Wayne K.J."/>
            <person name="Tettelin H."/>
            <person name="Glass J.I."/>
            <person name="Rusch D."/>
            <person name="Podicherti R."/>
            <person name="Tsui H.-C.T."/>
            <person name="Winkler M.E."/>
        </authorList>
    </citation>
    <scope>NUCLEOTIDE SEQUENCE</scope>
</reference>
<organism evidence="2">
    <name type="scientific">marine metagenome</name>
    <dbReference type="NCBI Taxonomy" id="408172"/>
    <lineage>
        <taxon>unclassified sequences</taxon>
        <taxon>metagenomes</taxon>
        <taxon>ecological metagenomes</taxon>
    </lineage>
</organism>
<dbReference type="AlphaFoldDB" id="A0A382YRJ0"/>
<dbReference type="PROSITE" id="PS51257">
    <property type="entry name" value="PROKAR_LIPOPROTEIN"/>
    <property type="match status" value="1"/>
</dbReference>
<evidence type="ECO:0000313" key="2">
    <source>
        <dbReference type="EMBL" id="SVD85589.1"/>
    </source>
</evidence>
<feature type="non-terminal residue" evidence="2">
    <location>
        <position position="136"/>
    </location>
</feature>
<accession>A0A382YRJ0</accession>
<feature type="region of interest" description="Disordered" evidence="1">
    <location>
        <begin position="114"/>
        <end position="136"/>
    </location>
</feature>
<evidence type="ECO:0000256" key="1">
    <source>
        <dbReference type="SAM" id="MobiDB-lite"/>
    </source>
</evidence>
<gene>
    <name evidence="2" type="ORF">METZ01_LOCUS438443</name>
</gene>
<protein>
    <recommendedName>
        <fullName evidence="3">Lipoprotein</fullName>
    </recommendedName>
</protein>
<name>A0A382YRJ0_9ZZZZ</name>
<proteinExistence type="predicted"/>
<dbReference type="EMBL" id="UINC01177778">
    <property type="protein sequence ID" value="SVD85589.1"/>
    <property type="molecule type" value="Genomic_DNA"/>
</dbReference>
<evidence type="ECO:0008006" key="3">
    <source>
        <dbReference type="Google" id="ProtNLM"/>
    </source>
</evidence>
<sequence>MRKESTFLGLLLAVIFLSSCSATGILVGVSTFGVVGYEVARHHNPDLELRPLDLNVSNFEFFSDQDSDQNNETVADNKKFASFGFECSKLNNEKNQSECFRQFSELTVEMKSKAKQEKDVAVAKTKRGANPTQKQK</sequence>